<feature type="domain" description="Glycosyltransferase 2-like" evidence="4">
    <location>
        <begin position="8"/>
        <end position="167"/>
    </location>
</feature>
<dbReference type="InterPro" id="IPR050834">
    <property type="entry name" value="Glycosyltransf_2"/>
</dbReference>
<evidence type="ECO:0000313" key="6">
    <source>
        <dbReference type="Proteomes" id="UP001449657"/>
    </source>
</evidence>
<evidence type="ECO:0000313" key="5">
    <source>
        <dbReference type="EMBL" id="WZN45318.1"/>
    </source>
</evidence>
<dbReference type="GO" id="GO:0016757">
    <property type="term" value="F:glycosyltransferase activity"/>
    <property type="evidence" value="ECO:0007669"/>
    <property type="project" value="UniProtKB-KW"/>
</dbReference>
<evidence type="ECO:0000256" key="1">
    <source>
        <dbReference type="ARBA" id="ARBA00006739"/>
    </source>
</evidence>
<keyword evidence="3 5" id="KW-0808">Transferase</keyword>
<keyword evidence="2 5" id="KW-0328">Glycosyltransferase</keyword>
<evidence type="ECO:0000256" key="2">
    <source>
        <dbReference type="ARBA" id="ARBA00022676"/>
    </source>
</evidence>
<dbReference type="Gene3D" id="3.90.550.10">
    <property type="entry name" value="Spore Coat Polysaccharide Biosynthesis Protein SpsA, Chain A"/>
    <property type="match status" value="1"/>
</dbReference>
<protein>
    <submittedName>
        <fullName evidence="5">Glycosyltransferase</fullName>
        <ecNumber evidence="5">2.4.-.-</ecNumber>
    </submittedName>
</protein>
<comment type="similarity">
    <text evidence="1">Belongs to the glycosyltransferase 2 family.</text>
</comment>
<sequence>MEKAPLISVILPVYNGGPFLRQTLEALLAQTLEDFELIVINDGSTDDSEATILSFNDPRIHYFPQPNQGFIFSLNRGIAAARGQYIARIDADDVCLPERFERQAAWLAAHPETAVVGCFITFIDENGRETGIWPEDRACVTNGQIRRALPKFNCIAHPGVMARAEVFREYPYRKEQKHIEDYDLWLRLQGDGKVMEKVPEPLLLYRVHSGSVTVSVIKKNNIFLRHFHCKRRYLALRLAQGKWNGFDCRVLAGMCRDAVVAMVKSFKQRNAHV</sequence>
<dbReference type="Pfam" id="PF00535">
    <property type="entry name" value="Glycos_transf_2"/>
    <property type="match status" value="1"/>
</dbReference>
<proteinExistence type="inferred from homology"/>
<evidence type="ECO:0000256" key="3">
    <source>
        <dbReference type="ARBA" id="ARBA00022679"/>
    </source>
</evidence>
<dbReference type="PANTHER" id="PTHR43685">
    <property type="entry name" value="GLYCOSYLTRANSFERASE"/>
    <property type="match status" value="1"/>
</dbReference>
<dbReference type="EC" id="2.4.-.-" evidence="5"/>
<gene>
    <name evidence="5" type="ORF">WJU22_20685</name>
</gene>
<dbReference type="PANTHER" id="PTHR43685:SF5">
    <property type="entry name" value="GLYCOSYLTRANSFERASE EPSE-RELATED"/>
    <property type="match status" value="1"/>
</dbReference>
<dbReference type="SUPFAM" id="SSF53448">
    <property type="entry name" value="Nucleotide-diphospho-sugar transferases"/>
    <property type="match status" value="1"/>
</dbReference>
<dbReference type="InterPro" id="IPR029044">
    <property type="entry name" value="Nucleotide-diphossugar_trans"/>
</dbReference>
<dbReference type="RefSeq" id="WP_341840071.1">
    <property type="nucleotide sequence ID" value="NZ_CP149792.1"/>
</dbReference>
<name>A0ABZ2Z133_9BACT</name>
<accession>A0ABZ2Z133</accession>
<dbReference type="Proteomes" id="UP001449657">
    <property type="component" value="Chromosome"/>
</dbReference>
<dbReference type="EMBL" id="CP150096">
    <property type="protein sequence ID" value="WZN45318.1"/>
    <property type="molecule type" value="Genomic_DNA"/>
</dbReference>
<reference evidence="5 6" key="1">
    <citation type="submission" date="2024-03" db="EMBL/GenBank/DDBJ databases">
        <title>Chitinophaga caseinilytica sp. nov., a casein hydrolysing bacterium isolated from forest soil.</title>
        <authorList>
            <person name="Lee D.S."/>
            <person name="Han D.M."/>
            <person name="Baek J.H."/>
            <person name="Choi D.G."/>
            <person name="Jeon J.H."/>
            <person name="Jeon C.O."/>
        </authorList>
    </citation>
    <scope>NUCLEOTIDE SEQUENCE [LARGE SCALE GENOMIC DNA]</scope>
    <source>
        <strain evidence="5 6">KACC 19118</strain>
    </source>
</reference>
<evidence type="ECO:0000259" key="4">
    <source>
        <dbReference type="Pfam" id="PF00535"/>
    </source>
</evidence>
<organism evidence="5 6">
    <name type="scientific">Chitinophaga caseinilytica</name>
    <dbReference type="NCBI Taxonomy" id="2267521"/>
    <lineage>
        <taxon>Bacteria</taxon>
        <taxon>Pseudomonadati</taxon>
        <taxon>Bacteroidota</taxon>
        <taxon>Chitinophagia</taxon>
        <taxon>Chitinophagales</taxon>
        <taxon>Chitinophagaceae</taxon>
        <taxon>Chitinophaga</taxon>
    </lineage>
</organism>
<dbReference type="InterPro" id="IPR001173">
    <property type="entry name" value="Glyco_trans_2-like"/>
</dbReference>
<keyword evidence="6" id="KW-1185">Reference proteome</keyword>